<evidence type="ECO:0000313" key="4">
    <source>
        <dbReference type="Proteomes" id="UP001231189"/>
    </source>
</evidence>
<dbReference type="AlphaFoldDB" id="A0AAD8T697"/>
<dbReference type="InterPro" id="IPR007321">
    <property type="entry name" value="Transposase_28"/>
</dbReference>
<comment type="caution">
    <text evidence="3">The sequence shown here is derived from an EMBL/GenBank/DDBJ whole genome shotgun (WGS) entry which is preliminary data.</text>
</comment>
<feature type="region of interest" description="Disordered" evidence="1">
    <location>
        <begin position="418"/>
        <end position="442"/>
    </location>
</feature>
<sequence length="442" mass="48870">MVVTKALVERGFSFPPSDFFTEILKAYGLQPHTISPNSILAINNHVALCEGHLWVTPELSLFQYYFSVKKEKVPQTSSLSTCGTITFKLRPGRIYPHTDRHESARYWSGGFFYLKDVSDLASARVLPAFKDGPASETPAWTQCPHLSESTQLTRAHRDRLMFQYTGRDDLIGASKDNLSSDAVDKRIRVLIKIPRDLRIHVCNMDIHTNGSGIALENLEEKDLGTLVRVPHSGTNEPRPLPTWRFLKPQVPPSARELLPRPCPEACPRNTKCRGYGAEKEKQRLKKINTSKQSQPNIDQFFMTSSKSSGSNLPKNPKKKAKPSPASVPVTPEVEVPPKASSSTKPDPKDIINLDDLPEEPTAESGKGASSPPPPPEQPAVTSVEAPANDAEKKKHASANAHNVPWKFRDCPAHRLDRLAARPGGAAGWRRGRLVRKPAGSRS</sequence>
<evidence type="ECO:0000259" key="2">
    <source>
        <dbReference type="Pfam" id="PF04195"/>
    </source>
</evidence>
<dbReference type="Pfam" id="PF04195">
    <property type="entry name" value="Transposase_28"/>
    <property type="match status" value="1"/>
</dbReference>
<feature type="domain" description="Transposase (putative) gypsy type" evidence="2">
    <location>
        <begin position="2"/>
        <end position="69"/>
    </location>
</feature>
<dbReference type="Proteomes" id="UP001231189">
    <property type="component" value="Unassembled WGS sequence"/>
</dbReference>
<evidence type="ECO:0000256" key="1">
    <source>
        <dbReference type="SAM" id="MobiDB-lite"/>
    </source>
</evidence>
<reference evidence="3" key="1">
    <citation type="submission" date="2023-07" db="EMBL/GenBank/DDBJ databases">
        <title>A chromosome-level genome assembly of Lolium multiflorum.</title>
        <authorList>
            <person name="Chen Y."/>
            <person name="Copetti D."/>
            <person name="Kolliker R."/>
            <person name="Studer B."/>
        </authorList>
    </citation>
    <scope>NUCLEOTIDE SEQUENCE</scope>
    <source>
        <strain evidence="3">02402/16</strain>
        <tissue evidence="3">Leaf</tissue>
    </source>
</reference>
<name>A0AAD8T697_LOLMU</name>
<organism evidence="3 4">
    <name type="scientific">Lolium multiflorum</name>
    <name type="common">Italian ryegrass</name>
    <name type="synonym">Lolium perenne subsp. multiflorum</name>
    <dbReference type="NCBI Taxonomy" id="4521"/>
    <lineage>
        <taxon>Eukaryota</taxon>
        <taxon>Viridiplantae</taxon>
        <taxon>Streptophyta</taxon>
        <taxon>Embryophyta</taxon>
        <taxon>Tracheophyta</taxon>
        <taxon>Spermatophyta</taxon>
        <taxon>Magnoliopsida</taxon>
        <taxon>Liliopsida</taxon>
        <taxon>Poales</taxon>
        <taxon>Poaceae</taxon>
        <taxon>BOP clade</taxon>
        <taxon>Pooideae</taxon>
        <taxon>Poodae</taxon>
        <taxon>Poeae</taxon>
        <taxon>Poeae Chloroplast Group 2 (Poeae type)</taxon>
        <taxon>Loliodinae</taxon>
        <taxon>Loliinae</taxon>
        <taxon>Lolium</taxon>
    </lineage>
</organism>
<accession>A0AAD8T697</accession>
<keyword evidence="4" id="KW-1185">Reference proteome</keyword>
<feature type="region of interest" description="Disordered" evidence="1">
    <location>
        <begin position="277"/>
        <end position="405"/>
    </location>
</feature>
<feature type="compositionally biased region" description="Low complexity" evidence="1">
    <location>
        <begin position="322"/>
        <end position="337"/>
    </location>
</feature>
<evidence type="ECO:0000313" key="3">
    <source>
        <dbReference type="EMBL" id="KAK1670947.1"/>
    </source>
</evidence>
<proteinExistence type="predicted"/>
<feature type="compositionally biased region" description="Polar residues" evidence="1">
    <location>
        <begin position="289"/>
        <end position="312"/>
    </location>
</feature>
<dbReference type="PANTHER" id="PTHR33026:SF7">
    <property type="entry name" value="OS03G0100275 PROTEIN"/>
    <property type="match status" value="1"/>
</dbReference>
<dbReference type="PANTHER" id="PTHR33026">
    <property type="entry name" value="OS06G0360600 PROTEIN"/>
    <property type="match status" value="1"/>
</dbReference>
<protein>
    <recommendedName>
        <fullName evidence="2">Transposase (putative) gypsy type domain-containing protein</fullName>
    </recommendedName>
</protein>
<dbReference type="EMBL" id="JAUUTY010000003">
    <property type="protein sequence ID" value="KAK1670947.1"/>
    <property type="molecule type" value="Genomic_DNA"/>
</dbReference>
<gene>
    <name evidence="3" type="ORF">QYE76_059106</name>
</gene>